<feature type="compositionally biased region" description="Acidic residues" evidence="1">
    <location>
        <begin position="9"/>
        <end position="20"/>
    </location>
</feature>
<dbReference type="EMBL" id="JAWJWF010000048">
    <property type="protein sequence ID" value="KAK6620224.1"/>
    <property type="molecule type" value="Genomic_DNA"/>
</dbReference>
<feature type="compositionally biased region" description="Basic and acidic residues" evidence="1">
    <location>
        <begin position="93"/>
        <end position="102"/>
    </location>
</feature>
<dbReference type="Proteomes" id="UP001359485">
    <property type="component" value="Unassembled WGS sequence"/>
</dbReference>
<keyword evidence="3" id="KW-1185">Reference proteome</keyword>
<name>A0ABR1AIN3_POLSC</name>
<feature type="compositionally biased region" description="Basic and acidic residues" evidence="1">
    <location>
        <begin position="117"/>
        <end position="137"/>
    </location>
</feature>
<evidence type="ECO:0000256" key="1">
    <source>
        <dbReference type="SAM" id="MobiDB-lite"/>
    </source>
</evidence>
<gene>
    <name evidence="2" type="ORF">RUM44_006625</name>
</gene>
<accession>A0ABR1AIN3</accession>
<evidence type="ECO:0000313" key="2">
    <source>
        <dbReference type="EMBL" id="KAK6620224.1"/>
    </source>
</evidence>
<proteinExistence type="predicted"/>
<protein>
    <submittedName>
        <fullName evidence="2">Uncharacterized protein</fullName>
    </submittedName>
</protein>
<evidence type="ECO:0000313" key="3">
    <source>
        <dbReference type="Proteomes" id="UP001359485"/>
    </source>
</evidence>
<comment type="caution">
    <text evidence="2">The sequence shown here is derived from an EMBL/GenBank/DDBJ whole genome shotgun (WGS) entry which is preliminary data.</text>
</comment>
<feature type="region of interest" description="Disordered" evidence="1">
    <location>
        <begin position="93"/>
        <end position="137"/>
    </location>
</feature>
<feature type="region of interest" description="Disordered" evidence="1">
    <location>
        <begin position="1"/>
        <end position="41"/>
    </location>
</feature>
<reference evidence="2 3" key="1">
    <citation type="submission" date="2023-09" db="EMBL/GenBank/DDBJ databases">
        <title>Genomes of two closely related lineages of the louse Polyplax serrata with different host specificities.</title>
        <authorList>
            <person name="Martinu J."/>
            <person name="Tarabai H."/>
            <person name="Stefka J."/>
            <person name="Hypsa V."/>
        </authorList>
    </citation>
    <scope>NUCLEOTIDE SEQUENCE [LARGE SCALE GENOMIC DNA]</scope>
    <source>
        <strain evidence="2">98ZLc_SE</strain>
    </source>
</reference>
<organism evidence="2 3">
    <name type="scientific">Polyplax serrata</name>
    <name type="common">Common mouse louse</name>
    <dbReference type="NCBI Taxonomy" id="468196"/>
    <lineage>
        <taxon>Eukaryota</taxon>
        <taxon>Metazoa</taxon>
        <taxon>Ecdysozoa</taxon>
        <taxon>Arthropoda</taxon>
        <taxon>Hexapoda</taxon>
        <taxon>Insecta</taxon>
        <taxon>Pterygota</taxon>
        <taxon>Neoptera</taxon>
        <taxon>Paraneoptera</taxon>
        <taxon>Psocodea</taxon>
        <taxon>Troctomorpha</taxon>
        <taxon>Phthiraptera</taxon>
        <taxon>Anoplura</taxon>
        <taxon>Polyplacidae</taxon>
        <taxon>Polyplax</taxon>
    </lineage>
</organism>
<sequence length="137" mass="16190">MTVKHNNDGDDDDDYDDADDDKGYQCDKQNSQTWKHDDHTADTGRTTTIWFVIILHYNLQKKKKHGSLLIWYPLKRSGSFLSAYTSVRMRLREEFDREEKEPPPAVRAGRWQNRSTTGDDDRKLKDREKDEPYTKPP</sequence>